<name>A0A8C9DEW6_PROSS</name>
<feature type="compositionally biased region" description="Low complexity" evidence="1">
    <location>
        <begin position="68"/>
        <end position="90"/>
    </location>
</feature>
<dbReference type="Ensembl" id="ENSPSMT00000005471.1">
    <property type="protein sequence ID" value="ENSPSMP00000004542.1"/>
    <property type="gene ID" value="ENSPSMG00000003622.1"/>
</dbReference>
<evidence type="ECO:0000256" key="1">
    <source>
        <dbReference type="SAM" id="MobiDB-lite"/>
    </source>
</evidence>
<dbReference type="FunFam" id="1.10.10.1200:FF:000007">
    <property type="entry name" value="Melanoma-associated antigen C2"/>
    <property type="match status" value="1"/>
</dbReference>
<dbReference type="InterPro" id="IPR037445">
    <property type="entry name" value="MAGE"/>
</dbReference>
<feature type="domain" description="MAGE" evidence="2">
    <location>
        <begin position="115"/>
        <end position="314"/>
    </location>
</feature>
<feature type="region of interest" description="Disordered" evidence="1">
    <location>
        <begin position="1"/>
        <end position="106"/>
    </location>
</feature>
<dbReference type="Gene3D" id="1.10.10.1210">
    <property type="entry name" value="MAGE homology domain, winged helix WH2 motif"/>
    <property type="match status" value="1"/>
</dbReference>
<feature type="compositionally biased region" description="Low complexity" evidence="1">
    <location>
        <begin position="30"/>
        <end position="46"/>
    </location>
</feature>
<dbReference type="InterPro" id="IPR002190">
    <property type="entry name" value="MHD_dom"/>
</dbReference>
<dbReference type="InterPro" id="IPR041898">
    <property type="entry name" value="MAGE_WH1"/>
</dbReference>
<dbReference type="Proteomes" id="UP000694414">
    <property type="component" value="Unplaced"/>
</dbReference>
<dbReference type="GO" id="GO:0005634">
    <property type="term" value="C:nucleus"/>
    <property type="evidence" value="ECO:0007669"/>
    <property type="project" value="TreeGrafter"/>
</dbReference>
<reference evidence="3" key="2">
    <citation type="submission" date="2025-09" db="UniProtKB">
        <authorList>
            <consortium name="Ensembl"/>
        </authorList>
    </citation>
    <scope>IDENTIFICATION</scope>
</reference>
<sequence>MPHRHDHKRNQHGSLEEGLQAQSEAWGLVGAQAPGAQEEGAAASSSTVTLGTLDEAATSATLSPPQSPQGASSSPTGLASSPEPLSGEGSSSEEEEGPSTSQDPLDPVSVLQEALKQGMFHLVPLLLLKYRMKEPITEAEMLNIVIRDYQDHFPEIFVKTSEYMQLVFGIDVKELDPASRCYVLVTALGLTYSDDLNDGQCFPKAGLLMIMLGLIFLEGNCAWEEVVWEALGIMGVHAGREHYMYGEPRKLITQDWVQEGYLEYRQVLNSDPACSEFLWGPRAHAETTKMRVLEHVAKLSQDNPRSFPLLYEEALRDEAERE</sequence>
<accession>A0A8C9DEW6</accession>
<dbReference type="SMART" id="SM01373">
    <property type="entry name" value="MAGE"/>
    <property type="match status" value="1"/>
</dbReference>
<dbReference type="PANTHER" id="PTHR11736:SF153">
    <property type="entry name" value="MELANOMA-ASSOCIATED ANTIGEN 10"/>
    <property type="match status" value="1"/>
</dbReference>
<dbReference type="GeneTree" id="ENSGT00940000154972"/>
<dbReference type="Pfam" id="PF01454">
    <property type="entry name" value="MAGE"/>
    <property type="match status" value="1"/>
</dbReference>
<dbReference type="PROSITE" id="PS50838">
    <property type="entry name" value="MAGE"/>
    <property type="match status" value="1"/>
</dbReference>
<evidence type="ECO:0000259" key="2">
    <source>
        <dbReference type="PROSITE" id="PS50838"/>
    </source>
</evidence>
<protein>
    <recommendedName>
        <fullName evidence="2">MAGE domain-containing protein</fullName>
    </recommendedName>
</protein>
<reference evidence="3" key="1">
    <citation type="submission" date="2025-08" db="UniProtKB">
        <authorList>
            <consortium name="Ensembl"/>
        </authorList>
    </citation>
    <scope>IDENTIFICATION</scope>
</reference>
<dbReference type="InterPro" id="IPR021072">
    <property type="entry name" value="MAGE_N"/>
</dbReference>
<keyword evidence="4" id="KW-1185">Reference proteome</keyword>
<dbReference type="PANTHER" id="PTHR11736">
    <property type="entry name" value="MELANOMA-ASSOCIATED ANTIGEN MAGE ANTIGEN"/>
    <property type="match status" value="1"/>
</dbReference>
<dbReference type="Pfam" id="PF12440">
    <property type="entry name" value="MAGE_N"/>
    <property type="match status" value="1"/>
</dbReference>
<dbReference type="FunFam" id="1.10.10.1210:FF:000001">
    <property type="entry name" value="melanoma-associated antigen D1"/>
    <property type="match status" value="1"/>
</dbReference>
<dbReference type="AlphaFoldDB" id="A0A8C9DEW6"/>
<proteinExistence type="predicted"/>
<dbReference type="GO" id="GO:0000122">
    <property type="term" value="P:negative regulation of transcription by RNA polymerase II"/>
    <property type="evidence" value="ECO:0007669"/>
    <property type="project" value="TreeGrafter"/>
</dbReference>
<dbReference type="Gene3D" id="1.10.10.1200">
    <property type="entry name" value="MAGE homology domain, winged helix WH1 motif"/>
    <property type="match status" value="1"/>
</dbReference>
<evidence type="ECO:0000313" key="3">
    <source>
        <dbReference type="Ensembl" id="ENSPSMP00000004542.1"/>
    </source>
</evidence>
<organism evidence="3 4">
    <name type="scientific">Prolemur simus</name>
    <name type="common">Greater bamboo lemur</name>
    <name type="synonym">Hapalemur simus</name>
    <dbReference type="NCBI Taxonomy" id="1328070"/>
    <lineage>
        <taxon>Eukaryota</taxon>
        <taxon>Metazoa</taxon>
        <taxon>Chordata</taxon>
        <taxon>Craniata</taxon>
        <taxon>Vertebrata</taxon>
        <taxon>Euteleostomi</taxon>
        <taxon>Mammalia</taxon>
        <taxon>Eutheria</taxon>
        <taxon>Euarchontoglires</taxon>
        <taxon>Primates</taxon>
        <taxon>Strepsirrhini</taxon>
        <taxon>Lemuriformes</taxon>
        <taxon>Lemuridae</taxon>
        <taxon>Prolemur</taxon>
    </lineage>
</organism>
<dbReference type="InterPro" id="IPR041899">
    <property type="entry name" value="MAGE_WH2"/>
</dbReference>
<evidence type="ECO:0000313" key="4">
    <source>
        <dbReference type="Proteomes" id="UP000694414"/>
    </source>
</evidence>
<feature type="compositionally biased region" description="Basic residues" evidence="1">
    <location>
        <begin position="1"/>
        <end position="11"/>
    </location>
</feature>
<dbReference type="SMART" id="SM01392">
    <property type="entry name" value="MAGE_N"/>
    <property type="match status" value="1"/>
</dbReference>